<dbReference type="PANTHER" id="PTHR30561:SF1">
    <property type="entry name" value="MULTIDRUG TRANSPORTER EMRE"/>
    <property type="match status" value="1"/>
</dbReference>
<gene>
    <name evidence="10" type="primary">emrE_1</name>
    <name evidence="10" type="ORF">NCTC8105_02136</name>
</gene>
<evidence type="ECO:0000256" key="6">
    <source>
        <dbReference type="ARBA" id="ARBA00023136"/>
    </source>
</evidence>
<dbReference type="InterPro" id="IPR045324">
    <property type="entry name" value="Small_multidrug_res"/>
</dbReference>
<dbReference type="FunFam" id="1.10.3730.20:FF:000001">
    <property type="entry name" value="Quaternary ammonium compound resistance transporter SugE"/>
    <property type="match status" value="1"/>
</dbReference>
<feature type="transmembrane region" description="Helical" evidence="9">
    <location>
        <begin position="97"/>
        <end position="116"/>
    </location>
</feature>
<dbReference type="GO" id="GO:0015199">
    <property type="term" value="F:amino-acid betaine transmembrane transporter activity"/>
    <property type="evidence" value="ECO:0007669"/>
    <property type="project" value="TreeGrafter"/>
</dbReference>
<keyword evidence="2" id="KW-0813">Transport</keyword>
<comment type="subcellular location">
    <subcellularLocation>
        <location evidence="1 8">Cell membrane</location>
        <topology evidence="1 8">Multi-pass membrane protein</topology>
    </subcellularLocation>
</comment>
<dbReference type="GO" id="GO:0015220">
    <property type="term" value="F:choline transmembrane transporter activity"/>
    <property type="evidence" value="ECO:0007669"/>
    <property type="project" value="TreeGrafter"/>
</dbReference>
<dbReference type="EMBL" id="UGHP01000001">
    <property type="protein sequence ID" value="STQ80031.1"/>
    <property type="molecule type" value="Genomic_DNA"/>
</dbReference>
<name>A0A377PJC1_HAFAL</name>
<evidence type="ECO:0000256" key="2">
    <source>
        <dbReference type="ARBA" id="ARBA00022448"/>
    </source>
</evidence>
<evidence type="ECO:0000313" key="10">
    <source>
        <dbReference type="EMBL" id="STQ80031.1"/>
    </source>
</evidence>
<dbReference type="SUPFAM" id="SSF103481">
    <property type="entry name" value="Multidrug resistance efflux transporter EmrE"/>
    <property type="match status" value="1"/>
</dbReference>
<evidence type="ECO:0000256" key="4">
    <source>
        <dbReference type="ARBA" id="ARBA00022692"/>
    </source>
</evidence>
<dbReference type="InterPro" id="IPR037185">
    <property type="entry name" value="EmrE-like"/>
</dbReference>
<evidence type="ECO:0000256" key="8">
    <source>
        <dbReference type="RuleBase" id="RU003942"/>
    </source>
</evidence>
<evidence type="ECO:0000256" key="1">
    <source>
        <dbReference type="ARBA" id="ARBA00004651"/>
    </source>
</evidence>
<keyword evidence="5 9" id="KW-1133">Transmembrane helix</keyword>
<evidence type="ECO:0000256" key="5">
    <source>
        <dbReference type="ARBA" id="ARBA00022989"/>
    </source>
</evidence>
<proteinExistence type="inferred from homology"/>
<feature type="transmembrane region" description="Helical" evidence="9">
    <location>
        <begin position="12"/>
        <end position="30"/>
    </location>
</feature>
<dbReference type="GO" id="GO:1990961">
    <property type="term" value="P:xenobiotic detoxification by transmembrane export across the plasma membrane"/>
    <property type="evidence" value="ECO:0007669"/>
    <property type="project" value="UniProtKB-ARBA"/>
</dbReference>
<evidence type="ECO:0000313" key="11">
    <source>
        <dbReference type="Proteomes" id="UP000254821"/>
    </source>
</evidence>
<dbReference type="PANTHER" id="PTHR30561">
    <property type="entry name" value="SMR FAMILY PROTON-DEPENDENT DRUG EFFLUX TRANSPORTER SUGE"/>
    <property type="match status" value="1"/>
</dbReference>
<keyword evidence="3" id="KW-1003">Cell membrane</keyword>
<dbReference type="Gene3D" id="1.10.3730.20">
    <property type="match status" value="1"/>
</dbReference>
<dbReference type="InterPro" id="IPR000390">
    <property type="entry name" value="Small_drug/metabolite_transptr"/>
</dbReference>
<reference evidence="10 11" key="1">
    <citation type="submission" date="2018-06" db="EMBL/GenBank/DDBJ databases">
        <authorList>
            <consortium name="Pathogen Informatics"/>
            <person name="Doyle S."/>
        </authorList>
    </citation>
    <scope>NUCLEOTIDE SEQUENCE [LARGE SCALE GENOMIC DNA]</scope>
    <source>
        <strain evidence="10 11">NCTC8105</strain>
    </source>
</reference>
<keyword evidence="6 9" id="KW-0472">Membrane</keyword>
<sequence length="122" mass="13324">MTSTLQYEENPMPNTYIILAISICAETLATTMMKASEGFSRLLPSAIVIIGYAISFYGLSQVVKTMNIGIAYAIWAGMGIFLVSIMSFFIYKQKLDLPAIAGMVLIALGIMVIQLFSKSVTH</sequence>
<evidence type="ECO:0000256" key="7">
    <source>
        <dbReference type="ARBA" id="ARBA00038032"/>
    </source>
</evidence>
<evidence type="ECO:0000256" key="3">
    <source>
        <dbReference type="ARBA" id="ARBA00022475"/>
    </source>
</evidence>
<dbReference type="GO" id="GO:0031460">
    <property type="term" value="P:glycine betaine transport"/>
    <property type="evidence" value="ECO:0007669"/>
    <property type="project" value="TreeGrafter"/>
</dbReference>
<feature type="transmembrane region" description="Helical" evidence="9">
    <location>
        <begin position="69"/>
        <end position="90"/>
    </location>
</feature>
<protein>
    <submittedName>
        <fullName evidence="10">Methyl viologen resistance protein C</fullName>
    </submittedName>
</protein>
<accession>A0A377PJC1</accession>
<dbReference type="Pfam" id="PF00893">
    <property type="entry name" value="Multi_Drug_Res"/>
    <property type="match status" value="1"/>
</dbReference>
<comment type="similarity">
    <text evidence="7 8">Belongs to the drug/metabolite transporter (DMT) superfamily. Small multidrug resistance (SMR) (TC 2.A.7.1) family.</text>
</comment>
<keyword evidence="4 8" id="KW-0812">Transmembrane</keyword>
<dbReference type="AlphaFoldDB" id="A0A377PJC1"/>
<dbReference type="Proteomes" id="UP000254821">
    <property type="component" value="Unassembled WGS sequence"/>
</dbReference>
<organism evidence="10 11">
    <name type="scientific">Hafnia alvei</name>
    <dbReference type="NCBI Taxonomy" id="569"/>
    <lineage>
        <taxon>Bacteria</taxon>
        <taxon>Pseudomonadati</taxon>
        <taxon>Pseudomonadota</taxon>
        <taxon>Gammaproteobacteria</taxon>
        <taxon>Enterobacterales</taxon>
        <taxon>Hafniaceae</taxon>
        <taxon>Hafnia</taxon>
    </lineage>
</organism>
<dbReference type="GO" id="GO:0015297">
    <property type="term" value="F:antiporter activity"/>
    <property type="evidence" value="ECO:0007669"/>
    <property type="project" value="TreeGrafter"/>
</dbReference>
<evidence type="ECO:0000256" key="9">
    <source>
        <dbReference type="SAM" id="Phobius"/>
    </source>
</evidence>
<feature type="transmembrane region" description="Helical" evidence="9">
    <location>
        <begin position="42"/>
        <end position="63"/>
    </location>
</feature>
<dbReference type="GO" id="GO:0005886">
    <property type="term" value="C:plasma membrane"/>
    <property type="evidence" value="ECO:0007669"/>
    <property type="project" value="UniProtKB-SubCell"/>
</dbReference>